<dbReference type="Gene3D" id="1.10.260.40">
    <property type="entry name" value="lambda repressor-like DNA-binding domains"/>
    <property type="match status" value="1"/>
</dbReference>
<evidence type="ECO:0000259" key="1">
    <source>
        <dbReference type="PROSITE" id="PS50943"/>
    </source>
</evidence>
<dbReference type="InterPro" id="IPR010982">
    <property type="entry name" value="Lambda_DNA-bd_dom_sf"/>
</dbReference>
<reference evidence="2 3" key="1">
    <citation type="submission" date="2016-10" db="EMBL/GenBank/DDBJ databases">
        <authorList>
            <person name="de Groot N.N."/>
        </authorList>
    </citation>
    <scope>NUCLEOTIDE SEQUENCE [LARGE SCALE GENOMIC DNA]</scope>
    <source>
        <strain evidence="2 3">DSM 46701</strain>
    </source>
</reference>
<dbReference type="SUPFAM" id="SSF47413">
    <property type="entry name" value="lambda repressor-like DNA-binding domains"/>
    <property type="match status" value="1"/>
</dbReference>
<dbReference type="CDD" id="cd00093">
    <property type="entry name" value="HTH_XRE"/>
    <property type="match status" value="1"/>
</dbReference>
<organism evidence="2 3">
    <name type="scientific">Lihuaxuella thermophila</name>
    <dbReference type="NCBI Taxonomy" id="1173111"/>
    <lineage>
        <taxon>Bacteria</taxon>
        <taxon>Bacillati</taxon>
        <taxon>Bacillota</taxon>
        <taxon>Bacilli</taxon>
        <taxon>Bacillales</taxon>
        <taxon>Thermoactinomycetaceae</taxon>
        <taxon>Lihuaxuella</taxon>
    </lineage>
</organism>
<sequence length="167" mass="19192">MSLLRSVDKNIGAIVKKGRDDLIITENAYRESKKMIASWEEGIRKLQDRWRREGLTQEEIDSLTLAHSHLTMKIQAEIQEYEAIKRGEFDMTCNFENIGQQLVRFRIWKGLSQSELAERLGVTPQQVSKDERNGYARASSEKIRQVLEALGIEVTIQPAWQTASGEK</sequence>
<keyword evidence="3" id="KW-1185">Reference proteome</keyword>
<dbReference type="SMART" id="SM00530">
    <property type="entry name" value="HTH_XRE"/>
    <property type="match status" value="1"/>
</dbReference>
<name>A0A1H8BF96_9BACL</name>
<proteinExistence type="predicted"/>
<dbReference type="STRING" id="1173111.SAMN05444955_102126"/>
<accession>A0A1H8BF96</accession>
<evidence type="ECO:0000313" key="3">
    <source>
        <dbReference type="Proteomes" id="UP000199695"/>
    </source>
</evidence>
<evidence type="ECO:0000313" key="2">
    <source>
        <dbReference type="EMBL" id="SEM80804.1"/>
    </source>
</evidence>
<dbReference type="PROSITE" id="PS50943">
    <property type="entry name" value="HTH_CROC1"/>
    <property type="match status" value="1"/>
</dbReference>
<dbReference type="AlphaFoldDB" id="A0A1H8BF96"/>
<dbReference type="InterPro" id="IPR001387">
    <property type="entry name" value="Cro/C1-type_HTH"/>
</dbReference>
<dbReference type="EMBL" id="FOCQ01000002">
    <property type="protein sequence ID" value="SEM80804.1"/>
    <property type="molecule type" value="Genomic_DNA"/>
</dbReference>
<feature type="domain" description="HTH cro/C1-type" evidence="1">
    <location>
        <begin position="102"/>
        <end position="157"/>
    </location>
</feature>
<dbReference type="GO" id="GO:0003677">
    <property type="term" value="F:DNA binding"/>
    <property type="evidence" value="ECO:0007669"/>
    <property type="project" value="InterPro"/>
</dbReference>
<gene>
    <name evidence="2" type="ORF">SAMN05444955_102126</name>
</gene>
<dbReference type="Pfam" id="PF01381">
    <property type="entry name" value="HTH_3"/>
    <property type="match status" value="1"/>
</dbReference>
<dbReference type="Proteomes" id="UP000199695">
    <property type="component" value="Unassembled WGS sequence"/>
</dbReference>
<protein>
    <submittedName>
        <fullName evidence="2">Helix-turn-helix domain-containing protein</fullName>
    </submittedName>
</protein>